<keyword evidence="10" id="KW-1185">Reference proteome</keyword>
<sequence length="272" mass="29031">MTQPNSKKSTRQHSGYPSPIGNLLLLVILLLIVVAAFRYLQLDFSALTASENLRQMGGYLAEFLHPDISTPHLLALSRGAAETLAMSVAGTLLAAMSGIVMALPAAGYFGWLAKQLSRGLLNVLRSIPELVWAALMVLAAGLGPNAGTLALALHTAGVLGRLFAEALENTPPTATEAVRLSGGSHSEAFCYGTLPALWPQLAAYTLYRWENNIRMSSVLGFVGAGGLGQMLYIHLSLFQQAQAATVILAILMLVLAVDSFSQWLRRRGNPGY</sequence>
<dbReference type="PANTHER" id="PTHR30043">
    <property type="entry name" value="PHOSPHONATES TRANSPORT SYSTEM PERMEASE PROTEIN"/>
    <property type="match status" value="1"/>
</dbReference>
<keyword evidence="2 7" id="KW-0813">Transport</keyword>
<evidence type="ECO:0000256" key="2">
    <source>
        <dbReference type="ARBA" id="ARBA00022448"/>
    </source>
</evidence>
<accession>A0ABY8NGR2</accession>
<feature type="transmembrane region" description="Helical" evidence="7">
    <location>
        <begin position="20"/>
        <end position="40"/>
    </location>
</feature>
<gene>
    <name evidence="9" type="primary">phnE</name>
    <name evidence="9" type="ORF">PVT68_04725</name>
</gene>
<dbReference type="PROSITE" id="PS50928">
    <property type="entry name" value="ABC_TM1"/>
    <property type="match status" value="1"/>
</dbReference>
<feature type="transmembrane region" description="Helical" evidence="7">
    <location>
        <begin position="131"/>
        <end position="153"/>
    </location>
</feature>
<evidence type="ECO:0000256" key="3">
    <source>
        <dbReference type="ARBA" id="ARBA00022475"/>
    </source>
</evidence>
<dbReference type="Gene3D" id="1.10.3720.10">
    <property type="entry name" value="MetI-like"/>
    <property type="match status" value="1"/>
</dbReference>
<evidence type="ECO:0000256" key="4">
    <source>
        <dbReference type="ARBA" id="ARBA00022692"/>
    </source>
</evidence>
<feature type="transmembrane region" description="Helical" evidence="7">
    <location>
        <begin position="84"/>
        <end position="111"/>
    </location>
</feature>
<evidence type="ECO:0000256" key="5">
    <source>
        <dbReference type="ARBA" id="ARBA00022989"/>
    </source>
</evidence>
<dbReference type="Proteomes" id="UP001236500">
    <property type="component" value="Chromosome"/>
</dbReference>
<evidence type="ECO:0000313" key="10">
    <source>
        <dbReference type="Proteomes" id="UP001236500"/>
    </source>
</evidence>
<keyword evidence="6 7" id="KW-0472">Membrane</keyword>
<comment type="similarity">
    <text evidence="7">Belongs to the binding-protein-dependent transport system permease family.</text>
</comment>
<proteinExistence type="inferred from homology"/>
<dbReference type="InterPro" id="IPR035906">
    <property type="entry name" value="MetI-like_sf"/>
</dbReference>
<dbReference type="EMBL" id="CP118605">
    <property type="protein sequence ID" value="WGL17599.1"/>
    <property type="molecule type" value="Genomic_DNA"/>
</dbReference>
<comment type="subcellular location">
    <subcellularLocation>
        <location evidence="1 7">Cell membrane</location>
        <topology evidence="1 7">Multi-pass membrane protein</topology>
    </subcellularLocation>
</comment>
<evidence type="ECO:0000256" key="6">
    <source>
        <dbReference type="ARBA" id="ARBA00023136"/>
    </source>
</evidence>
<evidence type="ECO:0000313" key="9">
    <source>
        <dbReference type="EMBL" id="WGL17599.1"/>
    </source>
</evidence>
<feature type="domain" description="ABC transmembrane type-1" evidence="8">
    <location>
        <begin position="80"/>
        <end position="259"/>
    </location>
</feature>
<dbReference type="SUPFAM" id="SSF161098">
    <property type="entry name" value="MetI-like"/>
    <property type="match status" value="1"/>
</dbReference>
<reference evidence="9 10" key="1">
    <citation type="submission" date="2023-02" db="EMBL/GenBank/DDBJ databases">
        <title>Description and genomic characterization of Microbulbifer bruguierae sp. nov., isolated from the sediment of mangrove plant Bruguiera sexangula.</title>
        <authorList>
            <person name="Long M."/>
        </authorList>
    </citation>
    <scope>NUCLEOTIDE SEQUENCE [LARGE SCALE GENOMIC DNA]</scope>
    <source>
        <strain evidence="9 10">H12</strain>
    </source>
</reference>
<dbReference type="NCBIfam" id="TIGR01097">
    <property type="entry name" value="PhnE"/>
    <property type="match status" value="1"/>
</dbReference>
<feature type="transmembrane region" description="Helical" evidence="7">
    <location>
        <begin position="218"/>
        <end position="235"/>
    </location>
</feature>
<evidence type="ECO:0000256" key="7">
    <source>
        <dbReference type="RuleBase" id="RU363032"/>
    </source>
</evidence>
<keyword evidence="5 7" id="KW-1133">Transmembrane helix</keyword>
<evidence type="ECO:0000259" key="8">
    <source>
        <dbReference type="PROSITE" id="PS50928"/>
    </source>
</evidence>
<name>A0ABY8NGR2_9GAMM</name>
<dbReference type="InterPro" id="IPR005769">
    <property type="entry name" value="PhnE/PtxC"/>
</dbReference>
<dbReference type="PANTHER" id="PTHR30043:SF1">
    <property type="entry name" value="ABC TRANSPORT SYSTEM PERMEASE PROTEIN P69"/>
    <property type="match status" value="1"/>
</dbReference>
<evidence type="ECO:0000256" key="1">
    <source>
        <dbReference type="ARBA" id="ARBA00004651"/>
    </source>
</evidence>
<keyword evidence="3" id="KW-1003">Cell membrane</keyword>
<dbReference type="Pfam" id="PF00528">
    <property type="entry name" value="BPD_transp_1"/>
    <property type="match status" value="1"/>
</dbReference>
<protein>
    <submittedName>
        <fullName evidence="9">Phosphonate ABC transporter, permease protein PhnE</fullName>
    </submittedName>
</protein>
<feature type="transmembrane region" description="Helical" evidence="7">
    <location>
        <begin position="241"/>
        <end position="260"/>
    </location>
</feature>
<dbReference type="CDD" id="cd06261">
    <property type="entry name" value="TM_PBP2"/>
    <property type="match status" value="1"/>
</dbReference>
<organism evidence="9 10">
    <name type="scientific">Microbulbifer bruguierae</name>
    <dbReference type="NCBI Taxonomy" id="3029061"/>
    <lineage>
        <taxon>Bacteria</taxon>
        <taxon>Pseudomonadati</taxon>
        <taxon>Pseudomonadota</taxon>
        <taxon>Gammaproteobacteria</taxon>
        <taxon>Cellvibrionales</taxon>
        <taxon>Microbulbiferaceae</taxon>
        <taxon>Microbulbifer</taxon>
    </lineage>
</organism>
<dbReference type="RefSeq" id="WP_280321483.1">
    <property type="nucleotide sequence ID" value="NZ_CP118605.1"/>
</dbReference>
<keyword evidence="4 7" id="KW-0812">Transmembrane</keyword>
<dbReference type="InterPro" id="IPR000515">
    <property type="entry name" value="MetI-like"/>
</dbReference>